<feature type="compositionally biased region" description="Basic and acidic residues" evidence="7">
    <location>
        <begin position="18"/>
        <end position="32"/>
    </location>
</feature>
<feature type="region of interest" description="Disordered" evidence="7">
    <location>
        <begin position="1"/>
        <end position="37"/>
    </location>
</feature>
<dbReference type="FunFam" id="3.40.50.300:FF:001119">
    <property type="entry name" value="Iron-sulfur cluster carrier protein"/>
    <property type="match status" value="1"/>
</dbReference>
<accession>A0A975DAV2</accession>
<keyword evidence="5 6" id="KW-0411">Iron-sulfur</keyword>
<evidence type="ECO:0000256" key="4">
    <source>
        <dbReference type="ARBA" id="ARBA00023004"/>
    </source>
</evidence>
<dbReference type="EMBL" id="CP072110">
    <property type="protein sequence ID" value="QTH63741.1"/>
    <property type="molecule type" value="Genomic_DNA"/>
</dbReference>
<proteinExistence type="inferred from homology"/>
<gene>
    <name evidence="8" type="ORF">J1N51_13650</name>
</gene>
<dbReference type="GO" id="GO:0016887">
    <property type="term" value="F:ATP hydrolysis activity"/>
    <property type="evidence" value="ECO:0007669"/>
    <property type="project" value="UniProtKB-UniRule"/>
</dbReference>
<dbReference type="GO" id="GO:0051539">
    <property type="term" value="F:4 iron, 4 sulfur cluster binding"/>
    <property type="evidence" value="ECO:0007669"/>
    <property type="project" value="TreeGrafter"/>
</dbReference>
<dbReference type="InterPro" id="IPR044304">
    <property type="entry name" value="NUBPL-like"/>
</dbReference>
<dbReference type="InterPro" id="IPR027417">
    <property type="entry name" value="P-loop_NTPase"/>
</dbReference>
<sequence>MKLSKWFGKKTNNNSELEPQHESEINTEHPLDTDTNLSVGDVSKSSLKALVFKLLPLVNTQHFPSGIFGQISVEVTNSLDIRIGVPFKPEHYRSELTEGLKEALRHKSVLSDQKQTDEAIAAKLLKSVINFYYEPTELAPSQPAQAKLVIVVSSGKGGVGKSTVTSNLAVTLAKQGYRTGVLDADIYGPSMPLMFGLQGKNVVTHDEKTMEPFYQHGVYLNSIGFLIPEDKATIWRGPMASRALMQVINETNWPELDVLLVDMPPGTGDIQLTMSETVKSHAGIVVTTPQNVALADAEKGIQMFNKVNIPVLGVVENMSQFICPSCGAEHDLFGRDGGAKCAEKHQIPLLGQLPINAMVREAGDEGCPWALKESNYEYEKMALSLIMQLSKRSPKTISIS</sequence>
<comment type="function">
    <text evidence="6">Binds and transfers iron-sulfur (Fe-S) clusters to target apoproteins. Can hydrolyze ATP.</text>
</comment>
<evidence type="ECO:0000313" key="8">
    <source>
        <dbReference type="EMBL" id="QTH63741.1"/>
    </source>
</evidence>
<reference evidence="8" key="1">
    <citation type="submission" date="2021-03" db="EMBL/GenBank/DDBJ databases">
        <title>Description of Psychrosphaera ytuae sp. nov. isolated from deep sea sediment of South China Sea.</title>
        <authorList>
            <person name="Zhang J."/>
            <person name="Xu X.-D."/>
        </authorList>
    </citation>
    <scope>NUCLEOTIDE SEQUENCE</scope>
    <source>
        <strain evidence="8">MTZ26</strain>
    </source>
</reference>
<dbReference type="InterPro" id="IPR000808">
    <property type="entry name" value="Mrp-like_CS"/>
</dbReference>
<dbReference type="HAMAP" id="MF_02040">
    <property type="entry name" value="Mrp_NBP35"/>
    <property type="match status" value="1"/>
</dbReference>
<dbReference type="PROSITE" id="PS01215">
    <property type="entry name" value="MRP"/>
    <property type="match status" value="1"/>
</dbReference>
<evidence type="ECO:0000256" key="6">
    <source>
        <dbReference type="HAMAP-Rule" id="MF_02040"/>
    </source>
</evidence>
<dbReference type="SUPFAM" id="SSF52540">
    <property type="entry name" value="P-loop containing nucleoside triphosphate hydrolases"/>
    <property type="match status" value="1"/>
</dbReference>
<evidence type="ECO:0000256" key="3">
    <source>
        <dbReference type="ARBA" id="ARBA00022840"/>
    </source>
</evidence>
<keyword evidence="9" id="KW-1185">Reference proteome</keyword>
<keyword evidence="2 6" id="KW-0547">Nucleotide-binding</keyword>
<keyword evidence="4 6" id="KW-0408">Iron</keyword>
<dbReference type="CDD" id="cd02037">
    <property type="entry name" value="Mrp_NBP35"/>
    <property type="match status" value="1"/>
</dbReference>
<evidence type="ECO:0000256" key="7">
    <source>
        <dbReference type="SAM" id="MobiDB-lite"/>
    </source>
</evidence>
<dbReference type="RefSeq" id="WP_208831796.1">
    <property type="nucleotide sequence ID" value="NZ_CP072110.1"/>
</dbReference>
<feature type="binding site" evidence="6">
    <location>
        <begin position="155"/>
        <end position="162"/>
    </location>
    <ligand>
        <name>ATP</name>
        <dbReference type="ChEBI" id="CHEBI:30616"/>
    </ligand>
</feature>
<evidence type="ECO:0000256" key="1">
    <source>
        <dbReference type="ARBA" id="ARBA00022723"/>
    </source>
</evidence>
<evidence type="ECO:0000313" key="9">
    <source>
        <dbReference type="Proteomes" id="UP000682739"/>
    </source>
</evidence>
<dbReference type="AlphaFoldDB" id="A0A975DAV2"/>
<protein>
    <recommendedName>
        <fullName evidence="6">Iron-sulfur cluster carrier protein</fullName>
    </recommendedName>
</protein>
<dbReference type="Gene3D" id="3.40.50.300">
    <property type="entry name" value="P-loop containing nucleotide triphosphate hydrolases"/>
    <property type="match status" value="1"/>
</dbReference>
<keyword evidence="6" id="KW-0378">Hydrolase</keyword>
<dbReference type="InterPro" id="IPR033756">
    <property type="entry name" value="YlxH/NBP35"/>
</dbReference>
<dbReference type="PANTHER" id="PTHR42961">
    <property type="entry name" value="IRON-SULFUR PROTEIN NUBPL"/>
    <property type="match status" value="1"/>
</dbReference>
<dbReference type="KEGG" id="psym:J1N51_13650"/>
<dbReference type="GO" id="GO:0140663">
    <property type="term" value="F:ATP-dependent FeS chaperone activity"/>
    <property type="evidence" value="ECO:0007669"/>
    <property type="project" value="InterPro"/>
</dbReference>
<name>A0A975DAV2_9GAMM</name>
<keyword evidence="1 6" id="KW-0479">Metal-binding</keyword>
<dbReference type="GO" id="GO:0005524">
    <property type="term" value="F:ATP binding"/>
    <property type="evidence" value="ECO:0007669"/>
    <property type="project" value="UniProtKB-UniRule"/>
</dbReference>
<comment type="subunit">
    <text evidence="6">Homodimer.</text>
</comment>
<dbReference type="InterPro" id="IPR019591">
    <property type="entry name" value="Mrp/NBP35_ATP-bd"/>
</dbReference>
<evidence type="ECO:0000256" key="2">
    <source>
        <dbReference type="ARBA" id="ARBA00022741"/>
    </source>
</evidence>
<evidence type="ECO:0000256" key="5">
    <source>
        <dbReference type="ARBA" id="ARBA00023014"/>
    </source>
</evidence>
<keyword evidence="3 6" id="KW-0067">ATP-binding</keyword>
<organism evidence="8 9">
    <name type="scientific">Psychrosphaera ytuae</name>
    <dbReference type="NCBI Taxonomy" id="2820710"/>
    <lineage>
        <taxon>Bacteria</taxon>
        <taxon>Pseudomonadati</taxon>
        <taxon>Pseudomonadota</taxon>
        <taxon>Gammaproteobacteria</taxon>
        <taxon>Alteromonadales</taxon>
        <taxon>Pseudoalteromonadaceae</taxon>
        <taxon>Psychrosphaera</taxon>
    </lineage>
</organism>
<dbReference type="Pfam" id="PF10609">
    <property type="entry name" value="ParA"/>
    <property type="match status" value="1"/>
</dbReference>
<dbReference type="GO" id="GO:0046872">
    <property type="term" value="F:metal ion binding"/>
    <property type="evidence" value="ECO:0007669"/>
    <property type="project" value="UniProtKB-KW"/>
</dbReference>
<comment type="similarity">
    <text evidence="6">Belongs to the Mrp/NBP35 ATP-binding proteins family.</text>
</comment>
<dbReference type="GO" id="GO:0016226">
    <property type="term" value="P:iron-sulfur cluster assembly"/>
    <property type="evidence" value="ECO:0007669"/>
    <property type="project" value="InterPro"/>
</dbReference>
<dbReference type="PANTHER" id="PTHR42961:SF2">
    <property type="entry name" value="IRON-SULFUR PROTEIN NUBPL"/>
    <property type="match status" value="1"/>
</dbReference>
<dbReference type="Proteomes" id="UP000682739">
    <property type="component" value="Chromosome"/>
</dbReference>